<dbReference type="EC" id="2.7.7.60" evidence="3"/>
<dbReference type="HAMAP" id="MF_00108">
    <property type="entry name" value="IspD"/>
    <property type="match status" value="1"/>
</dbReference>
<comment type="pathway">
    <text evidence="3">Isoprenoid biosynthesis; isopentenyl diphosphate biosynthesis via DXP pathway; isopentenyl diphosphate from 1-deoxy-D-xylulose 5-phosphate: step 2/6.</text>
</comment>
<dbReference type="Pfam" id="PF01128">
    <property type="entry name" value="IspD"/>
    <property type="match status" value="1"/>
</dbReference>
<dbReference type="PANTHER" id="PTHR32125">
    <property type="entry name" value="2-C-METHYL-D-ERYTHRITOL 4-PHOSPHATE CYTIDYLYLTRANSFERASE, CHLOROPLASTIC"/>
    <property type="match status" value="1"/>
</dbReference>
<dbReference type="RefSeq" id="WP_345340701.1">
    <property type="nucleotide sequence ID" value="NZ_BAABLI010000016.1"/>
</dbReference>
<feature type="site" description="Transition state stabilizer" evidence="3">
    <location>
        <position position="27"/>
    </location>
</feature>
<sequence length="233" mass="25155">MTSNNASLVAIVPAAGVGSRMGADIPKQYLKLNERTILEHTLDRLLTVEGVESVIVAISEQDQWFDTLPMAKDPRVLRVSGGKERADSVLNGLKRAIEIKADMALVHDAARPCVLNQDIAALIEHVGNAADGGLLAVPVRDTMKRSAPDGTVAHTVDRERLWHALTPQLFPCQTLYDAIAAALAAEIQVTDEASAMEWAGYHPKLVAGCDSNIKVTRPGDLKLAAFFLQEETL</sequence>
<dbReference type="PANTHER" id="PTHR32125:SF4">
    <property type="entry name" value="2-C-METHYL-D-ERYTHRITOL 4-PHOSPHATE CYTIDYLYLTRANSFERASE, CHLOROPLASTIC"/>
    <property type="match status" value="1"/>
</dbReference>
<comment type="function">
    <text evidence="3">Catalyzes the formation of 4-diphosphocytidyl-2-C-methyl-D-erythritol from CTP and 2-C-methyl-D-erythritol 4-phosphate (MEP).</text>
</comment>
<organism evidence="4 5">
    <name type="scientific">Corallincola platygyrae</name>
    <dbReference type="NCBI Taxonomy" id="1193278"/>
    <lineage>
        <taxon>Bacteria</taxon>
        <taxon>Pseudomonadati</taxon>
        <taxon>Pseudomonadota</taxon>
        <taxon>Gammaproteobacteria</taxon>
        <taxon>Alteromonadales</taxon>
        <taxon>Psychromonadaceae</taxon>
        <taxon>Corallincola</taxon>
    </lineage>
</organism>
<dbReference type="EMBL" id="JBHUHT010000010">
    <property type="protein sequence ID" value="MFD2095899.1"/>
    <property type="molecule type" value="Genomic_DNA"/>
</dbReference>
<comment type="similarity">
    <text evidence="3">Belongs to the IspD/TarI cytidylyltransferase family. IspD subfamily.</text>
</comment>
<protein>
    <recommendedName>
        <fullName evidence="3">2-C-methyl-D-erythritol 4-phosphate cytidylyltransferase</fullName>
        <ecNumber evidence="3">2.7.7.60</ecNumber>
    </recommendedName>
    <alternativeName>
        <fullName evidence="3">4-diphosphocytidyl-2C-methyl-D-erythritol synthase</fullName>
    </alternativeName>
    <alternativeName>
        <fullName evidence="3">MEP cytidylyltransferase</fullName>
        <shortName evidence="3">MCT</shortName>
    </alternativeName>
</protein>
<evidence type="ECO:0000256" key="2">
    <source>
        <dbReference type="ARBA" id="ARBA00022695"/>
    </source>
</evidence>
<proteinExistence type="inferred from homology"/>
<dbReference type="InterPro" id="IPR029044">
    <property type="entry name" value="Nucleotide-diphossugar_trans"/>
</dbReference>
<keyword evidence="1 3" id="KW-0808">Transferase</keyword>
<feature type="site" description="Positions MEP for the nucleophilic attack" evidence="3">
    <location>
        <position position="214"/>
    </location>
</feature>
<comment type="caution">
    <text evidence="4">The sequence shown here is derived from an EMBL/GenBank/DDBJ whole genome shotgun (WGS) entry which is preliminary data.</text>
</comment>
<dbReference type="NCBIfam" id="TIGR00453">
    <property type="entry name" value="ispD"/>
    <property type="match status" value="1"/>
</dbReference>
<reference evidence="5" key="1">
    <citation type="journal article" date="2019" name="Int. J. Syst. Evol. Microbiol.">
        <title>The Global Catalogue of Microorganisms (GCM) 10K type strain sequencing project: providing services to taxonomists for standard genome sequencing and annotation.</title>
        <authorList>
            <consortium name="The Broad Institute Genomics Platform"/>
            <consortium name="The Broad Institute Genome Sequencing Center for Infectious Disease"/>
            <person name="Wu L."/>
            <person name="Ma J."/>
        </authorList>
    </citation>
    <scope>NUCLEOTIDE SEQUENCE [LARGE SCALE GENOMIC DNA]</scope>
    <source>
        <strain evidence="5">CGMCC 1.10992</strain>
    </source>
</reference>
<evidence type="ECO:0000256" key="3">
    <source>
        <dbReference type="HAMAP-Rule" id="MF_00108"/>
    </source>
</evidence>
<keyword evidence="5" id="KW-1185">Reference proteome</keyword>
<comment type="catalytic activity">
    <reaction evidence="3">
        <text>2-C-methyl-D-erythritol 4-phosphate + CTP + H(+) = 4-CDP-2-C-methyl-D-erythritol + diphosphate</text>
        <dbReference type="Rhea" id="RHEA:13429"/>
        <dbReference type="ChEBI" id="CHEBI:15378"/>
        <dbReference type="ChEBI" id="CHEBI:33019"/>
        <dbReference type="ChEBI" id="CHEBI:37563"/>
        <dbReference type="ChEBI" id="CHEBI:57823"/>
        <dbReference type="ChEBI" id="CHEBI:58262"/>
        <dbReference type="EC" id="2.7.7.60"/>
    </reaction>
</comment>
<dbReference type="InterPro" id="IPR001228">
    <property type="entry name" value="IspD"/>
</dbReference>
<keyword evidence="2 3" id="KW-0548">Nucleotidyltransferase</keyword>
<name>A0ABW4XPF0_9GAMM</name>
<dbReference type="CDD" id="cd02516">
    <property type="entry name" value="CDP-ME_synthetase"/>
    <property type="match status" value="1"/>
</dbReference>
<evidence type="ECO:0000313" key="5">
    <source>
        <dbReference type="Proteomes" id="UP001597380"/>
    </source>
</evidence>
<gene>
    <name evidence="3 4" type="primary">ispD</name>
    <name evidence="4" type="ORF">ACFSJ3_07890</name>
</gene>
<accession>A0ABW4XPF0</accession>
<dbReference type="GO" id="GO:0050518">
    <property type="term" value="F:2-C-methyl-D-erythritol 4-phosphate cytidylyltransferase activity"/>
    <property type="evidence" value="ECO:0007669"/>
    <property type="project" value="UniProtKB-EC"/>
</dbReference>
<dbReference type="Proteomes" id="UP001597380">
    <property type="component" value="Unassembled WGS sequence"/>
</dbReference>
<keyword evidence="3" id="KW-0414">Isoprene biosynthesis</keyword>
<dbReference type="SUPFAM" id="SSF53448">
    <property type="entry name" value="Nucleotide-diphospho-sugar transferases"/>
    <property type="match status" value="1"/>
</dbReference>
<feature type="site" description="Positions MEP for the nucleophilic attack" evidence="3">
    <location>
        <position position="158"/>
    </location>
</feature>
<dbReference type="Gene3D" id="3.90.550.10">
    <property type="entry name" value="Spore Coat Polysaccharide Biosynthesis Protein SpsA, Chain A"/>
    <property type="match status" value="1"/>
</dbReference>
<dbReference type="InterPro" id="IPR050088">
    <property type="entry name" value="IspD/TarI_cytidylyltransf_bact"/>
</dbReference>
<feature type="site" description="Transition state stabilizer" evidence="3">
    <location>
        <position position="20"/>
    </location>
</feature>
<dbReference type="InterPro" id="IPR034683">
    <property type="entry name" value="IspD/TarI"/>
</dbReference>
<evidence type="ECO:0000313" key="4">
    <source>
        <dbReference type="EMBL" id="MFD2095899.1"/>
    </source>
</evidence>
<evidence type="ECO:0000256" key="1">
    <source>
        <dbReference type="ARBA" id="ARBA00022679"/>
    </source>
</evidence>